<organism evidence="6 7">
    <name type="scientific">Waterburya agarophytonicola KI4</name>
    <dbReference type="NCBI Taxonomy" id="2874699"/>
    <lineage>
        <taxon>Bacteria</taxon>
        <taxon>Bacillati</taxon>
        <taxon>Cyanobacteriota</taxon>
        <taxon>Cyanophyceae</taxon>
        <taxon>Pleurocapsales</taxon>
        <taxon>Hyellaceae</taxon>
        <taxon>Waterburya</taxon>
        <taxon>Waterburya agarophytonicola</taxon>
    </lineage>
</organism>
<dbReference type="EMBL" id="JADWDC010000026">
    <property type="protein sequence ID" value="MCC0177667.1"/>
    <property type="molecule type" value="Genomic_DNA"/>
</dbReference>
<dbReference type="Gene3D" id="2.150.10.10">
    <property type="entry name" value="Serralysin-like metalloprotease, C-terminal"/>
    <property type="match status" value="4"/>
</dbReference>
<evidence type="ECO:0000256" key="1">
    <source>
        <dbReference type="ARBA" id="ARBA00022729"/>
    </source>
</evidence>
<feature type="region of interest" description="Disordered" evidence="5">
    <location>
        <begin position="730"/>
        <end position="761"/>
    </location>
</feature>
<dbReference type="GO" id="GO:0007155">
    <property type="term" value="P:cell adhesion"/>
    <property type="evidence" value="ECO:0007669"/>
    <property type="project" value="InterPro"/>
</dbReference>
<dbReference type="InterPro" id="IPR013519">
    <property type="entry name" value="Int_alpha_beta-p"/>
</dbReference>
<dbReference type="PRINTS" id="PR01185">
    <property type="entry name" value="INTEGRINA"/>
</dbReference>
<evidence type="ECO:0000313" key="7">
    <source>
        <dbReference type="Proteomes" id="UP000729733"/>
    </source>
</evidence>
<protein>
    <submittedName>
        <fullName evidence="6">FG-GAP repeat protein</fullName>
    </submittedName>
</protein>
<dbReference type="GO" id="GO:0016787">
    <property type="term" value="F:hydrolase activity"/>
    <property type="evidence" value="ECO:0007669"/>
    <property type="project" value="UniProtKB-KW"/>
</dbReference>
<dbReference type="PRINTS" id="PR00313">
    <property type="entry name" value="CABNDNGRPT"/>
</dbReference>
<keyword evidence="7" id="KW-1185">Reference proteome</keyword>
<dbReference type="RefSeq" id="WP_229640732.1">
    <property type="nucleotide sequence ID" value="NZ_JADWDC010000026.1"/>
</dbReference>
<name>A0A964BRX5_9CYAN</name>
<feature type="compositionally biased region" description="Low complexity" evidence="5">
    <location>
        <begin position="730"/>
        <end position="753"/>
    </location>
</feature>
<dbReference type="SMART" id="SM00191">
    <property type="entry name" value="Int_alpha"/>
    <property type="match status" value="7"/>
</dbReference>
<dbReference type="GO" id="GO:0005509">
    <property type="term" value="F:calcium ion binding"/>
    <property type="evidence" value="ECO:0007669"/>
    <property type="project" value="InterPro"/>
</dbReference>
<dbReference type="Proteomes" id="UP000729733">
    <property type="component" value="Unassembled WGS sequence"/>
</dbReference>
<dbReference type="AlphaFoldDB" id="A0A964BRX5"/>
<reference evidence="6" key="1">
    <citation type="journal article" date="2021" name="Antonie Van Leeuwenhoek">
        <title>Draft genome and description of Waterburya agarophytonicola gen. nov. sp. nov. (Pleurocapsales, Cyanobacteria): a seaweed symbiont.</title>
        <authorList>
            <person name="Bonthond G."/>
            <person name="Shalygin S."/>
            <person name="Bayer T."/>
            <person name="Weinberger F."/>
        </authorList>
    </citation>
    <scope>NUCLEOTIDE SEQUENCE</scope>
    <source>
        <strain evidence="6">KI4</strain>
    </source>
</reference>
<keyword evidence="3" id="KW-0378">Hydrolase</keyword>
<evidence type="ECO:0000256" key="5">
    <source>
        <dbReference type="SAM" id="MobiDB-lite"/>
    </source>
</evidence>
<dbReference type="GO" id="GO:0008305">
    <property type="term" value="C:integrin complex"/>
    <property type="evidence" value="ECO:0007669"/>
    <property type="project" value="InterPro"/>
</dbReference>
<accession>A0A964BRX5</accession>
<dbReference type="InterPro" id="IPR001343">
    <property type="entry name" value="Hemolysn_Ca-bd"/>
</dbReference>
<evidence type="ECO:0000256" key="2">
    <source>
        <dbReference type="ARBA" id="ARBA00022737"/>
    </source>
</evidence>
<evidence type="ECO:0000256" key="4">
    <source>
        <dbReference type="ARBA" id="ARBA00023180"/>
    </source>
</evidence>
<keyword evidence="4" id="KW-0325">Glycoprotein</keyword>
<proteinExistence type="predicted"/>
<dbReference type="SUPFAM" id="SSF51120">
    <property type="entry name" value="beta-Roll"/>
    <property type="match status" value="2"/>
</dbReference>
<dbReference type="InterPro" id="IPR000413">
    <property type="entry name" value="Integrin_alpha"/>
</dbReference>
<dbReference type="Gene3D" id="2.130.10.130">
    <property type="entry name" value="Integrin alpha, N-terminal"/>
    <property type="match status" value="3"/>
</dbReference>
<dbReference type="InterPro" id="IPR028994">
    <property type="entry name" value="Integrin_alpha_N"/>
</dbReference>
<dbReference type="Pfam" id="PF00353">
    <property type="entry name" value="HemolysinCabind"/>
    <property type="match status" value="6"/>
</dbReference>
<dbReference type="PANTHER" id="PTHR23221:SF7">
    <property type="entry name" value="PHOSPHATIDYLINOSITOL-GLYCAN-SPECIFIC PHOSPHOLIPASE D"/>
    <property type="match status" value="1"/>
</dbReference>
<evidence type="ECO:0000256" key="3">
    <source>
        <dbReference type="ARBA" id="ARBA00022801"/>
    </source>
</evidence>
<sequence>MATSLFNLNNLNGNNGFRIPGTTQDDRLGTKVDLTGDINGDGIDDLIVSSIDGGNPSNSPYSYQQSDRRGETYVIFGTRNGFNSSFNLANLNGSNGFIVRGIDPDNNLGSAISLGDVNGDGIDDLALGAPYGGGKLTSYGEEYSVGDGRAYIIFGKRDGFTASIDLASLNANNGLTLGGIDFQDNLGTSITSAGDINGDGIDDLAVSAANAGKTITNNNGYSYSDRRGEAFIVFGSRNFNSPPNLAQLNGSNGFKIEGKAAYNNLSDDLSNAGDINGDGIDDLIIGTSAAGDVLDSPYANGDSDRRGESYVIFGSRNGFNSQLNLNSLNGSNGFTIGGINPEDRLGNAVNNAGDINGDGIDDLILGAKTANQTGEYTAEGGVYVIFGKNNNFAPQFDLSNLNGSNGFAIPGLNLDDNLGNAVAAGDINGDGIDDLIFGANTAGQTIQGFEGYNYSDRRGETYILYGKNKGFAAEINLDSLNSADGGKIAGVGTEDLLGSAISSGGDINGDGIDDFVTSAPGVDIGGEYTKEGEVYVVFGQKDVTLLGINGTNGPDKINGTSNGDLISGLGGNDIINGKGGNDTLRGNENDDFLVGEFGDDVLFGDDGSDRLNGQAGNDTLDGGNGNDTLMGGINDDSLNGNADNDKIYGQAGNDTLNGGNGNDILNGNDGFDLLNGNDGNDSLNGLAGRDTLFGNDGDDILSGGSSQDLLYGGSGMDRMNGNNNADELYGNDGNDTLNGGNGNDTLNGNRGNDILNGNEDNDVLDGTKFKDENFGLNERDTLIGGTGRDIFTLGNDGRVYYDDKISASKGISDFAVIKDLEVGEDTVKLMGRVEQYSLNFYRNGSGNFNAEIVYNPGNYLLGELIGVLEDVPSNLNITDPVFNII</sequence>
<dbReference type="Pfam" id="PF01839">
    <property type="entry name" value="FG-GAP"/>
    <property type="match status" value="5"/>
</dbReference>
<dbReference type="PANTHER" id="PTHR23221">
    <property type="entry name" value="GLYCOSYLPHOSPHATIDYLINOSITOL PHOSPHOLIPASE D"/>
    <property type="match status" value="1"/>
</dbReference>
<keyword evidence="1" id="KW-0732">Signal</keyword>
<gene>
    <name evidence="6" type="ORF">I4641_11825</name>
</gene>
<dbReference type="InterPro" id="IPR011049">
    <property type="entry name" value="Serralysin-like_metalloprot_C"/>
</dbReference>
<comment type="caution">
    <text evidence="6">The sequence shown here is derived from an EMBL/GenBank/DDBJ whole genome shotgun (WGS) entry which is preliminary data.</text>
</comment>
<keyword evidence="2" id="KW-0677">Repeat</keyword>
<dbReference type="InterPro" id="IPR013517">
    <property type="entry name" value="FG-GAP"/>
</dbReference>
<evidence type="ECO:0000313" key="6">
    <source>
        <dbReference type="EMBL" id="MCC0177667.1"/>
    </source>
</evidence>
<dbReference type="SUPFAM" id="SSF69318">
    <property type="entry name" value="Integrin alpha N-terminal domain"/>
    <property type="match status" value="1"/>
</dbReference>